<dbReference type="AlphaFoldDB" id="A0A7C8VUV9"/>
<evidence type="ECO:0000259" key="1">
    <source>
        <dbReference type="PROSITE" id="PS50011"/>
    </source>
</evidence>
<dbReference type="PANTHER" id="PTHR21310:SF58">
    <property type="entry name" value="AMINOGLYCOSIDE PHOSPHOTRANSFERASE DOMAIN-CONTAINING PROTEIN"/>
    <property type="match status" value="1"/>
</dbReference>
<dbReference type="CDD" id="cd05120">
    <property type="entry name" value="APH_ChoK_like"/>
    <property type="match status" value="1"/>
</dbReference>
<sequence>MSRVLTAEELERAINLLPDIGTVKKNDDNTILKVGSYRLSEAATMQYIAENTTIPVPKVYGSYKDEKTQKTHLVMEYIEGDCLEDVWEDFGLEKKEDIISQLKRILDELRSLEETPRGPYSSEEEFSQGIIDTLLEKEATAFPRLVCEMVQDILKGHKIVLTHGDFLPRNILVKDGKVVAILDWEMAGWYPEYWEYTKIMYRPPYLKSWFKDGMVNKLIKPYYAELAVLMQARQLIW</sequence>
<name>A0A7C8VUV9_ORBOL</name>
<dbReference type="InterPro" id="IPR011009">
    <property type="entry name" value="Kinase-like_dom_sf"/>
</dbReference>
<gene>
    <name evidence="2" type="ORF">TWF970_007118</name>
</gene>
<dbReference type="EMBL" id="JAABOJ010000004">
    <property type="protein sequence ID" value="KAF3287394.1"/>
    <property type="molecule type" value="Genomic_DNA"/>
</dbReference>
<comment type="caution">
    <text evidence="2">The sequence shown here is derived from an EMBL/GenBank/DDBJ whole genome shotgun (WGS) entry which is preliminary data.</text>
</comment>
<dbReference type="OrthoDB" id="2906425at2759"/>
<organism evidence="2 3">
    <name type="scientific">Orbilia oligospora</name>
    <name type="common">Nematode-trapping fungus</name>
    <name type="synonym">Arthrobotrys oligospora</name>
    <dbReference type="NCBI Taxonomy" id="2813651"/>
    <lineage>
        <taxon>Eukaryota</taxon>
        <taxon>Fungi</taxon>
        <taxon>Dikarya</taxon>
        <taxon>Ascomycota</taxon>
        <taxon>Pezizomycotina</taxon>
        <taxon>Orbiliomycetes</taxon>
        <taxon>Orbiliales</taxon>
        <taxon>Orbiliaceae</taxon>
        <taxon>Orbilia</taxon>
    </lineage>
</organism>
<protein>
    <recommendedName>
        <fullName evidence="1">Protein kinase domain-containing protein</fullName>
    </recommendedName>
</protein>
<proteinExistence type="predicted"/>
<feature type="domain" description="Protein kinase" evidence="1">
    <location>
        <begin position="1"/>
        <end position="237"/>
    </location>
</feature>
<evidence type="ECO:0000313" key="3">
    <source>
        <dbReference type="Proteomes" id="UP000474640"/>
    </source>
</evidence>
<dbReference type="PANTHER" id="PTHR21310">
    <property type="entry name" value="AMINOGLYCOSIDE PHOSPHOTRANSFERASE-RELATED-RELATED"/>
    <property type="match status" value="1"/>
</dbReference>
<evidence type="ECO:0000313" key="2">
    <source>
        <dbReference type="EMBL" id="KAF3287394.1"/>
    </source>
</evidence>
<dbReference type="GO" id="GO:0004672">
    <property type="term" value="F:protein kinase activity"/>
    <property type="evidence" value="ECO:0007669"/>
    <property type="project" value="InterPro"/>
</dbReference>
<dbReference type="InterPro" id="IPR000719">
    <property type="entry name" value="Prot_kinase_dom"/>
</dbReference>
<reference evidence="2 3" key="1">
    <citation type="submission" date="2020-01" db="EMBL/GenBank/DDBJ databases">
        <authorList>
            <person name="Palmer J.M."/>
        </authorList>
    </citation>
    <scope>NUCLEOTIDE SEQUENCE [LARGE SCALE GENOMIC DNA]</scope>
    <source>
        <strain evidence="2 3">TWF970</strain>
    </source>
</reference>
<dbReference type="Pfam" id="PF01636">
    <property type="entry name" value="APH"/>
    <property type="match status" value="1"/>
</dbReference>
<dbReference type="GO" id="GO:0005524">
    <property type="term" value="F:ATP binding"/>
    <property type="evidence" value="ECO:0007669"/>
    <property type="project" value="InterPro"/>
</dbReference>
<dbReference type="InterPro" id="IPR002575">
    <property type="entry name" value="Aminoglycoside_PTrfase"/>
</dbReference>
<accession>A0A7C8VUV9</accession>
<dbReference type="PROSITE" id="PS50011">
    <property type="entry name" value="PROTEIN_KINASE_DOM"/>
    <property type="match status" value="1"/>
</dbReference>
<dbReference type="Proteomes" id="UP000474640">
    <property type="component" value="Unassembled WGS sequence"/>
</dbReference>
<dbReference type="Gene3D" id="3.90.1200.10">
    <property type="match status" value="1"/>
</dbReference>
<dbReference type="SUPFAM" id="SSF56112">
    <property type="entry name" value="Protein kinase-like (PK-like)"/>
    <property type="match status" value="1"/>
</dbReference>
<dbReference type="InterPro" id="IPR051678">
    <property type="entry name" value="AGP_Transferase"/>
</dbReference>